<name>A0AC35U303_9BILA</name>
<proteinExistence type="predicted"/>
<accession>A0AC35U303</accession>
<evidence type="ECO:0000313" key="1">
    <source>
        <dbReference type="Proteomes" id="UP000095286"/>
    </source>
</evidence>
<reference evidence="2" key="1">
    <citation type="submission" date="2016-11" db="UniProtKB">
        <authorList>
            <consortium name="WormBaseParasite"/>
        </authorList>
    </citation>
    <scope>IDENTIFICATION</scope>
    <source>
        <strain evidence="2">KR3021</strain>
    </source>
</reference>
<dbReference type="Proteomes" id="UP000095286">
    <property type="component" value="Unplaced"/>
</dbReference>
<sequence length="106" mass="12242">MKIPTLFVLSFLVVGCWSMTLHQNGHNHYHPLKSNHPRDGRFNVMQHDSNAIKLAGESPMPVKKNLMFGNVHGIRLKPWLKVQPLYISKKMSSRPIAFYGQTIRNY</sequence>
<protein>
    <submittedName>
        <fullName evidence="2">Lipoprotein</fullName>
    </submittedName>
</protein>
<organism evidence="1 2">
    <name type="scientific">Rhabditophanes sp. KR3021</name>
    <dbReference type="NCBI Taxonomy" id="114890"/>
    <lineage>
        <taxon>Eukaryota</taxon>
        <taxon>Metazoa</taxon>
        <taxon>Ecdysozoa</taxon>
        <taxon>Nematoda</taxon>
        <taxon>Chromadorea</taxon>
        <taxon>Rhabditida</taxon>
        <taxon>Tylenchina</taxon>
        <taxon>Panagrolaimomorpha</taxon>
        <taxon>Strongyloidoidea</taxon>
        <taxon>Alloionematidae</taxon>
        <taxon>Rhabditophanes</taxon>
    </lineage>
</organism>
<evidence type="ECO:0000313" key="2">
    <source>
        <dbReference type="WBParaSite" id="RSKR_0000679250.1"/>
    </source>
</evidence>
<dbReference type="WBParaSite" id="RSKR_0000679250.1">
    <property type="protein sequence ID" value="RSKR_0000679250.1"/>
    <property type="gene ID" value="RSKR_0000679250"/>
</dbReference>